<dbReference type="EMBL" id="UOEM01000049">
    <property type="protein sequence ID" value="VAW12605.1"/>
    <property type="molecule type" value="Genomic_DNA"/>
</dbReference>
<dbReference type="AlphaFoldDB" id="A0A3B0T2P3"/>
<evidence type="ECO:0000313" key="1">
    <source>
        <dbReference type="EMBL" id="VAW12605.1"/>
    </source>
</evidence>
<accession>A0A3B0T2P3</accession>
<reference evidence="1" key="1">
    <citation type="submission" date="2018-06" db="EMBL/GenBank/DDBJ databases">
        <authorList>
            <person name="Zhirakovskaya E."/>
        </authorList>
    </citation>
    <scope>NUCLEOTIDE SEQUENCE</scope>
</reference>
<name>A0A3B0T2P3_9ZZZZ</name>
<protein>
    <recommendedName>
        <fullName evidence="2">Lipoprotein</fullName>
    </recommendedName>
</protein>
<proteinExistence type="predicted"/>
<organism evidence="1">
    <name type="scientific">hydrothermal vent metagenome</name>
    <dbReference type="NCBI Taxonomy" id="652676"/>
    <lineage>
        <taxon>unclassified sequences</taxon>
        <taxon>metagenomes</taxon>
        <taxon>ecological metagenomes</taxon>
    </lineage>
</organism>
<gene>
    <name evidence="1" type="ORF">MNBD_ALPHA09-1871</name>
</gene>
<sequence>MVSIAVNIGQLTGSATQWGAGVVQKVMSLAAGMLALAVSACASPDVVPNTLLASGQPAQLAIEAPIGLPEGKVLQLETRLRDQLAQNGAAVAARSDDLALYRVQGVCSAAPEGGNTQIACVWDLVDQAGERAYRLVTEETARGGRGDPWAAIDGAVLTRVAQAAATGIVAWLPARGGLLAANPGPVISFGGRRFFVSRVSGAPGDGNSTLARAMVRALKAEGETVVASAAGAYQVRARVTVGRPRGGNQSIAIKWQLFDPSGQSLGNVDQKNRITAGALDKNWGQNADNSAKAAARGIIQLAPPR</sequence>
<evidence type="ECO:0008006" key="2">
    <source>
        <dbReference type="Google" id="ProtNLM"/>
    </source>
</evidence>